<evidence type="ECO:0000256" key="6">
    <source>
        <dbReference type="ARBA" id="ARBA00023065"/>
    </source>
</evidence>
<organism evidence="11 12">
    <name type="scientific">Citrus x changshan-huyou</name>
    <dbReference type="NCBI Taxonomy" id="2935761"/>
    <lineage>
        <taxon>Eukaryota</taxon>
        <taxon>Viridiplantae</taxon>
        <taxon>Streptophyta</taxon>
        <taxon>Embryophyta</taxon>
        <taxon>Tracheophyta</taxon>
        <taxon>Spermatophyta</taxon>
        <taxon>Magnoliopsida</taxon>
        <taxon>eudicotyledons</taxon>
        <taxon>Gunneridae</taxon>
        <taxon>Pentapetalae</taxon>
        <taxon>rosids</taxon>
        <taxon>malvids</taxon>
        <taxon>Sapindales</taxon>
        <taxon>Rutaceae</taxon>
        <taxon>Aurantioideae</taxon>
        <taxon>Citrus</taxon>
    </lineage>
</organism>
<evidence type="ECO:0000256" key="2">
    <source>
        <dbReference type="ARBA" id="ARBA00007079"/>
    </source>
</evidence>
<keyword evidence="3" id="KW-0813">Transport</keyword>
<evidence type="ECO:0000256" key="3">
    <source>
        <dbReference type="ARBA" id="ARBA00022448"/>
    </source>
</evidence>
<feature type="transmembrane region" description="Helical" evidence="10">
    <location>
        <begin position="134"/>
        <end position="153"/>
    </location>
</feature>
<evidence type="ECO:0008006" key="13">
    <source>
        <dbReference type="Google" id="ProtNLM"/>
    </source>
</evidence>
<dbReference type="EMBL" id="JBCGBO010000006">
    <property type="protein sequence ID" value="KAK9194036.1"/>
    <property type="molecule type" value="Genomic_DNA"/>
</dbReference>
<dbReference type="Pfam" id="PF11744">
    <property type="entry name" value="ALMT"/>
    <property type="match status" value="1"/>
</dbReference>
<keyword evidence="8" id="KW-0407">Ion channel</keyword>
<dbReference type="GO" id="GO:0015743">
    <property type="term" value="P:malate transport"/>
    <property type="evidence" value="ECO:0007669"/>
    <property type="project" value="InterPro"/>
</dbReference>
<evidence type="ECO:0000313" key="11">
    <source>
        <dbReference type="EMBL" id="KAK9194036.1"/>
    </source>
</evidence>
<feature type="transmembrane region" description="Helical" evidence="10">
    <location>
        <begin position="108"/>
        <end position="128"/>
    </location>
</feature>
<evidence type="ECO:0000256" key="7">
    <source>
        <dbReference type="ARBA" id="ARBA00023136"/>
    </source>
</evidence>
<feature type="transmembrane region" description="Helical" evidence="10">
    <location>
        <begin position="192"/>
        <end position="214"/>
    </location>
</feature>
<evidence type="ECO:0000256" key="1">
    <source>
        <dbReference type="ARBA" id="ARBA00004141"/>
    </source>
</evidence>
<dbReference type="GO" id="GO:0034220">
    <property type="term" value="P:monoatomic ion transmembrane transport"/>
    <property type="evidence" value="ECO:0007669"/>
    <property type="project" value="UniProtKB-KW"/>
</dbReference>
<proteinExistence type="inferred from homology"/>
<evidence type="ECO:0000313" key="12">
    <source>
        <dbReference type="Proteomes" id="UP001428341"/>
    </source>
</evidence>
<keyword evidence="4 10" id="KW-0812">Transmembrane</keyword>
<dbReference type="GO" id="GO:0016020">
    <property type="term" value="C:membrane"/>
    <property type="evidence" value="ECO:0007669"/>
    <property type="project" value="UniProtKB-SubCell"/>
</dbReference>
<dbReference type="PANTHER" id="PTHR31086">
    <property type="entry name" value="ALUMINUM-ACTIVATED MALATE TRANSPORTER 10"/>
    <property type="match status" value="1"/>
</dbReference>
<keyword evidence="6" id="KW-0406">Ion transport</keyword>
<dbReference type="Proteomes" id="UP001428341">
    <property type="component" value="Unassembled WGS sequence"/>
</dbReference>
<keyword evidence="7 10" id="KW-0472">Membrane</keyword>
<gene>
    <name evidence="11" type="ORF">WN944_004738</name>
</gene>
<comment type="caution">
    <text evidence="11">The sequence shown here is derived from an EMBL/GenBank/DDBJ whole genome shotgun (WGS) entry which is preliminary data.</text>
</comment>
<comment type="subcellular location">
    <subcellularLocation>
        <location evidence="1">Membrane</location>
        <topology evidence="1">Multi-pass membrane protein</topology>
    </subcellularLocation>
</comment>
<name>A0AAP0M205_9ROSI</name>
<keyword evidence="5 10" id="KW-1133">Transmembrane helix</keyword>
<feature type="transmembrane region" description="Helical" evidence="10">
    <location>
        <begin position="160"/>
        <end position="180"/>
    </location>
</feature>
<sequence length="492" mass="53733">MEMESATQQKESGIFASAWGWLRVFPCSLKAKVTNITKSIKKLGQDDPRRVTHSLKVGLALTLVSLLYYARPLYDSFGVSGMWAVLTVVVVFEFTVGATLSKGLNRGFATLIAGALGVGAQHTAILCGDKGEPIVLGILVFILAAASTFTRFFPRMKARYDYGILIFILTFSMVAVSGYRVDELLVLAHQRLSTILVGGAACTVISIFVCPVWAGEDLHKLIASNLENLACYLEGFGDEYFQVNKSEEGGDVTKKDKSFLQKYKSVLNSKTQEDNLANFARWEPGHGKFRLRHPWQQYLKIGAFARQCAYQIEALNGCIDSRIQVPQEIQSKIQESCENISSESSKALKALASSIKKMTDPSPANSHIEASKKAVKDLENALKEASLNTLDLQAIVPAATVASTLMEIVKCIEKISGSVTDLSNLAHFKEVEPNVSPEGKASHLLHRGSVNPVLDGDSNHVVITIDEETVDSPETEKNQNLKAPNPGKRVPV</sequence>
<evidence type="ECO:0000256" key="9">
    <source>
        <dbReference type="SAM" id="MobiDB-lite"/>
    </source>
</evidence>
<accession>A0AAP0M205</accession>
<evidence type="ECO:0000256" key="8">
    <source>
        <dbReference type="ARBA" id="ARBA00023303"/>
    </source>
</evidence>
<comment type="similarity">
    <text evidence="2">Belongs to the aromatic acid exporter (TC 2.A.85) family.</text>
</comment>
<feature type="region of interest" description="Disordered" evidence="9">
    <location>
        <begin position="468"/>
        <end position="492"/>
    </location>
</feature>
<dbReference type="InterPro" id="IPR020966">
    <property type="entry name" value="ALMT"/>
</dbReference>
<protein>
    <recommendedName>
        <fullName evidence="13">Aluminum-activated malate transporter 8</fullName>
    </recommendedName>
</protein>
<evidence type="ECO:0000256" key="4">
    <source>
        <dbReference type="ARBA" id="ARBA00022692"/>
    </source>
</evidence>
<dbReference type="AlphaFoldDB" id="A0AAP0M205"/>
<reference evidence="11 12" key="1">
    <citation type="submission" date="2024-05" db="EMBL/GenBank/DDBJ databases">
        <title>Haplotype-resolved chromosome-level genome assembly of Huyou (Citrus changshanensis).</title>
        <authorList>
            <person name="Miao C."/>
            <person name="Chen W."/>
            <person name="Wu Y."/>
            <person name="Wang L."/>
            <person name="Zhao S."/>
            <person name="Grierson D."/>
            <person name="Xu C."/>
            <person name="Chen K."/>
        </authorList>
    </citation>
    <scope>NUCLEOTIDE SEQUENCE [LARGE SCALE GENOMIC DNA]</scope>
    <source>
        <strain evidence="11">01-14</strain>
        <tissue evidence="11">Leaf</tissue>
    </source>
</reference>
<feature type="transmembrane region" description="Helical" evidence="10">
    <location>
        <begin position="76"/>
        <end position="96"/>
    </location>
</feature>
<keyword evidence="12" id="KW-1185">Reference proteome</keyword>
<evidence type="ECO:0000256" key="10">
    <source>
        <dbReference type="SAM" id="Phobius"/>
    </source>
</evidence>
<evidence type="ECO:0000256" key="5">
    <source>
        <dbReference type="ARBA" id="ARBA00022989"/>
    </source>
</evidence>